<accession>A0A9P4PYW5</accession>
<evidence type="ECO:0000313" key="3">
    <source>
        <dbReference type="EMBL" id="KAF2717513.1"/>
    </source>
</evidence>
<reference evidence="3" key="1">
    <citation type="journal article" date="2020" name="Stud. Mycol.">
        <title>101 Dothideomycetes genomes: a test case for predicting lifestyles and emergence of pathogens.</title>
        <authorList>
            <person name="Haridas S."/>
            <person name="Albert R."/>
            <person name="Binder M."/>
            <person name="Bloem J."/>
            <person name="Labutti K."/>
            <person name="Salamov A."/>
            <person name="Andreopoulos B."/>
            <person name="Baker S."/>
            <person name="Barry K."/>
            <person name="Bills G."/>
            <person name="Bluhm B."/>
            <person name="Cannon C."/>
            <person name="Castanera R."/>
            <person name="Culley D."/>
            <person name="Daum C."/>
            <person name="Ezra D."/>
            <person name="Gonzalez J."/>
            <person name="Henrissat B."/>
            <person name="Kuo A."/>
            <person name="Liang C."/>
            <person name="Lipzen A."/>
            <person name="Lutzoni F."/>
            <person name="Magnuson J."/>
            <person name="Mondo S."/>
            <person name="Nolan M."/>
            <person name="Ohm R."/>
            <person name="Pangilinan J."/>
            <person name="Park H.-J."/>
            <person name="Ramirez L."/>
            <person name="Alfaro M."/>
            <person name="Sun H."/>
            <person name="Tritt A."/>
            <person name="Yoshinaga Y."/>
            <person name="Zwiers L.-H."/>
            <person name="Turgeon B."/>
            <person name="Goodwin S."/>
            <person name="Spatafora J."/>
            <person name="Crous P."/>
            <person name="Grigoriev I."/>
        </authorList>
    </citation>
    <scope>NUCLEOTIDE SEQUENCE</scope>
    <source>
        <strain evidence="3">CBS 116435</strain>
    </source>
</reference>
<keyword evidence="1" id="KW-0677">Repeat</keyword>
<gene>
    <name evidence="3" type="ORF">K431DRAFT_153076</name>
</gene>
<dbReference type="SUPFAM" id="SSF48403">
    <property type="entry name" value="Ankyrin repeat"/>
    <property type="match status" value="1"/>
</dbReference>
<feature type="domain" description="Nephrocystin 3-like N-terminal" evidence="2">
    <location>
        <begin position="76"/>
        <end position="231"/>
    </location>
</feature>
<dbReference type="Pfam" id="PF24883">
    <property type="entry name" value="NPHP3_N"/>
    <property type="match status" value="1"/>
</dbReference>
<dbReference type="OrthoDB" id="1577640at2759"/>
<dbReference type="AlphaFoldDB" id="A0A9P4PYW5"/>
<dbReference type="Gene3D" id="1.25.40.20">
    <property type="entry name" value="Ankyrin repeat-containing domain"/>
    <property type="match status" value="1"/>
</dbReference>
<dbReference type="EMBL" id="MU003842">
    <property type="protein sequence ID" value="KAF2717513.1"/>
    <property type="molecule type" value="Genomic_DNA"/>
</dbReference>
<evidence type="ECO:0000313" key="4">
    <source>
        <dbReference type="Proteomes" id="UP000799441"/>
    </source>
</evidence>
<dbReference type="InterPro" id="IPR036770">
    <property type="entry name" value="Ankyrin_rpt-contain_sf"/>
</dbReference>
<organism evidence="3 4">
    <name type="scientific">Polychaeton citri CBS 116435</name>
    <dbReference type="NCBI Taxonomy" id="1314669"/>
    <lineage>
        <taxon>Eukaryota</taxon>
        <taxon>Fungi</taxon>
        <taxon>Dikarya</taxon>
        <taxon>Ascomycota</taxon>
        <taxon>Pezizomycotina</taxon>
        <taxon>Dothideomycetes</taxon>
        <taxon>Dothideomycetidae</taxon>
        <taxon>Capnodiales</taxon>
        <taxon>Capnodiaceae</taxon>
        <taxon>Polychaeton</taxon>
    </lineage>
</organism>
<evidence type="ECO:0000256" key="1">
    <source>
        <dbReference type="ARBA" id="ARBA00022737"/>
    </source>
</evidence>
<comment type="caution">
    <text evidence="3">The sequence shown here is derived from an EMBL/GenBank/DDBJ whole genome shotgun (WGS) entry which is preliminary data.</text>
</comment>
<keyword evidence="4" id="KW-1185">Reference proteome</keyword>
<protein>
    <recommendedName>
        <fullName evidence="2">Nephrocystin 3-like N-terminal domain-containing protein</fullName>
    </recommendedName>
</protein>
<sequence length="663" mass="75380">MSLTVPLSRLGEWTDASDNSTTGLVSIEQGVQTLGLNSQDNQREEILGWLSRVDIRPAHFAARVQQRQVSNKHSLFFRSDTYQAWLGDKGHILWLRGSRPATNYVVSVAIDEAEKLSWQKPTEGLGFAYYYFAHPIIEDFSPETVLRVLLAQLSEKAQSLPREIEALYNRSQDRDPTIDELLHTLQKTFLRNKHVYLAFDAIDTTPERAATFVHLLTRISCLSTNLSVIVSTKEENHVLESLLQCTTSMIVLEEFRVEHNLHACFQKRLHHDERYRGLSAQRKAEMHKIILTEDSGAFFASDRRLQLVATQLDIMAPFLTTPCFSTQLQNLPRTLNTAYDRILIGVDAPMFQMFYTILQWLAFSLRPLSIEEVIQVMSISCDSPQQDLLSIYNSRVLPILSSLAMFTSDNKLVRLHTCFKEYLTSKYIRESPCSRYRITESGSHCAIAHDCLRYLLKFHESSALPRKELLAQFPLLEYSARFWYRHSRTLTRLSSGSALDAKIHNLEMQLFRAQNEATLLNWLKISRPDSAMNDPEKEDLSAHLFSHTSELFGSPMYYAASCGLTSVVSNLIQQGHSAKTQAEHVDGCMYPGPLEAAVENGFSDIAELLLEADARPNIWTQEGGTCLLRACRKGDGWINSIALCCKCGCRRSYSLALRTWCQD</sequence>
<dbReference type="PANTHER" id="PTHR10039:SF16">
    <property type="entry name" value="GPI INOSITOL-DEACYLASE"/>
    <property type="match status" value="1"/>
</dbReference>
<dbReference type="PANTHER" id="PTHR10039">
    <property type="entry name" value="AMELOGENIN"/>
    <property type="match status" value="1"/>
</dbReference>
<name>A0A9P4PYW5_9PEZI</name>
<proteinExistence type="predicted"/>
<dbReference type="Proteomes" id="UP000799441">
    <property type="component" value="Unassembled WGS sequence"/>
</dbReference>
<dbReference type="InterPro" id="IPR056884">
    <property type="entry name" value="NPHP3-like_N"/>
</dbReference>
<evidence type="ECO:0000259" key="2">
    <source>
        <dbReference type="Pfam" id="PF24883"/>
    </source>
</evidence>